<feature type="signal peptide" evidence="5">
    <location>
        <begin position="1"/>
        <end position="17"/>
    </location>
</feature>
<keyword evidence="5" id="KW-0732">Signal</keyword>
<dbReference type="InterPro" id="IPR013783">
    <property type="entry name" value="Ig-like_fold"/>
</dbReference>
<organism evidence="7 8">
    <name type="scientific">Perkinsus chesapeaki</name>
    <name type="common">Clam parasite</name>
    <name type="synonym">Perkinsus andrewsi</name>
    <dbReference type="NCBI Taxonomy" id="330153"/>
    <lineage>
        <taxon>Eukaryota</taxon>
        <taxon>Sar</taxon>
        <taxon>Alveolata</taxon>
        <taxon>Perkinsozoa</taxon>
        <taxon>Perkinsea</taxon>
        <taxon>Perkinsida</taxon>
        <taxon>Perkinsidae</taxon>
        <taxon>Perkinsus</taxon>
    </lineage>
</organism>
<evidence type="ECO:0000313" key="8">
    <source>
        <dbReference type="Proteomes" id="UP000591131"/>
    </source>
</evidence>
<evidence type="ECO:0000259" key="6">
    <source>
        <dbReference type="Pfam" id="PF22666"/>
    </source>
</evidence>
<dbReference type="EC" id="3.2.1.25" evidence="2"/>
<proteinExistence type="predicted"/>
<dbReference type="GO" id="GO:0004567">
    <property type="term" value="F:beta-mannosidase activity"/>
    <property type="evidence" value="ECO:0007669"/>
    <property type="project" value="UniProtKB-EC"/>
</dbReference>
<keyword evidence="3" id="KW-0378">Hydrolase</keyword>
<evidence type="ECO:0000256" key="1">
    <source>
        <dbReference type="ARBA" id="ARBA00000829"/>
    </source>
</evidence>
<name>A0A7J6L1B0_PERCH</name>
<evidence type="ECO:0000256" key="4">
    <source>
        <dbReference type="ARBA" id="ARBA00023295"/>
    </source>
</evidence>
<keyword evidence="8" id="KW-1185">Reference proteome</keyword>
<dbReference type="InterPro" id="IPR036156">
    <property type="entry name" value="Beta-gal/glucu_dom_sf"/>
</dbReference>
<dbReference type="OrthoDB" id="2866996at2759"/>
<reference evidence="7 8" key="1">
    <citation type="submission" date="2020-04" db="EMBL/GenBank/DDBJ databases">
        <title>Perkinsus chesapeaki whole genome sequence.</title>
        <authorList>
            <person name="Bogema D.R."/>
        </authorList>
    </citation>
    <scope>NUCLEOTIDE SEQUENCE [LARGE SCALE GENOMIC DNA]</scope>
    <source>
        <strain evidence="7">ATCC PRA-425</strain>
    </source>
</reference>
<evidence type="ECO:0000256" key="3">
    <source>
        <dbReference type="ARBA" id="ARBA00022801"/>
    </source>
</evidence>
<dbReference type="InterPro" id="IPR050887">
    <property type="entry name" value="Beta-mannosidase_GH2"/>
</dbReference>
<comment type="caution">
    <text evidence="7">The sequence shown here is derived from an EMBL/GenBank/DDBJ whole genome shotgun (WGS) entry which is preliminary data.</text>
</comment>
<evidence type="ECO:0000256" key="2">
    <source>
        <dbReference type="ARBA" id="ARBA00012754"/>
    </source>
</evidence>
<dbReference type="EMBL" id="JAAPAO010000922">
    <property type="protein sequence ID" value="KAF4652456.1"/>
    <property type="molecule type" value="Genomic_DNA"/>
</dbReference>
<dbReference type="Gene3D" id="2.60.120.260">
    <property type="entry name" value="Galactose-binding domain-like"/>
    <property type="match status" value="1"/>
</dbReference>
<feature type="chain" id="PRO_5029566121" description="beta-mannosidase" evidence="5">
    <location>
        <begin position="18"/>
        <end position="866"/>
    </location>
</feature>
<dbReference type="Pfam" id="PF22666">
    <property type="entry name" value="Glyco_hydro_2_N2"/>
    <property type="match status" value="1"/>
</dbReference>
<keyword evidence="4" id="KW-0326">Glycosidase</keyword>
<dbReference type="Proteomes" id="UP000591131">
    <property type="component" value="Unassembled WGS sequence"/>
</dbReference>
<dbReference type="AlphaFoldDB" id="A0A7J6L1B0"/>
<evidence type="ECO:0000313" key="7">
    <source>
        <dbReference type="EMBL" id="KAF4652456.1"/>
    </source>
</evidence>
<dbReference type="GO" id="GO:0006516">
    <property type="term" value="P:glycoprotein catabolic process"/>
    <property type="evidence" value="ECO:0007669"/>
    <property type="project" value="TreeGrafter"/>
</dbReference>
<protein>
    <recommendedName>
        <fullName evidence="2">beta-mannosidase</fullName>
        <ecNumber evidence="2">3.2.1.25</ecNumber>
    </recommendedName>
</protein>
<sequence length="866" mass="97495">MWAAIYATLFAAHISMGDFTWNLSSLSGVQWYLSQPDNASFTPIKASVPGQVHLDLMRVGLIPDPYYGFNDRTLRYVAESAWLYEAYFRLPKGACDAQMISSPITLIFLGLDTFAEVELNNRTLLISDNMYRAFNISIGPGGFSCQDRNKIKVLLKSATVEAEERARKYETEHASDWPLGVPPKNLPPSWQAFDRVQMSPGQIRKEPCSFGWDWGPGLATGGIWKDILLVTHTPGKGRRPLVIEDLLWTTTAPPVGERGSGGWRANVKMSFILPVGHDDKVSVRITLLDKSQMPVYKGEWSNVSIEELMPVSGSGLSFEVAGPVDMWWPNGYGQQNRYTLSVSAWLGGIGREENARRFTVGFKTIELVIDDDPDGRVSSGGGRSFYFKVNGVPIYIRGANWIPADAFESRIDEGRLRTHFQQYQKAHFNMLRVWGGGVYGSDLFYDLADEFGFLVWEEAMFAGGVYPTSTPGYLDSVIAEITQNLIRVYIESYRSLFFDTILNTSRELMPWLPAIPSSPWNGDETREHPIAENPNDEAKGDMHFYDYTHPNIFNLTVLPEPRFLSEFGFQSWSSLGQLKSVADDVMLEDSLFTSHPGSWPLHRQHLDGGNLHLQDHVEYLFGKQHGEGVASLKLRAAEAFLSQVVQGMWMKLIVEHCRRLQPYNMGLLYWQANDIWPTVSWSTLEYSGRPKIAMNMARTFYNLSEPTLFLNYSVDGVQFCAEAFDGKHEVTVFNLLTQKPANLSWHLEPREQRCIDLAALCKLGECVALSSSQNYLILGTMADFPISKITRFAAGHITVDEGYIEAEYATPFVELQCDDLCEVNHLLLIPGQPLWVGKDAKVVVGSLWSMLHWYRGGMTQTVLVSS</sequence>
<dbReference type="SUPFAM" id="SSF51445">
    <property type="entry name" value="(Trans)glycosidases"/>
    <property type="match status" value="1"/>
</dbReference>
<dbReference type="PANTHER" id="PTHR43730:SF1">
    <property type="entry name" value="BETA-MANNOSIDASE"/>
    <property type="match status" value="1"/>
</dbReference>
<dbReference type="PANTHER" id="PTHR43730">
    <property type="entry name" value="BETA-MANNOSIDASE"/>
    <property type="match status" value="1"/>
</dbReference>
<comment type="catalytic activity">
    <reaction evidence="1">
        <text>Hydrolysis of terminal, non-reducing beta-D-mannose residues in beta-D-mannosides.</text>
        <dbReference type="EC" id="3.2.1.25"/>
    </reaction>
</comment>
<dbReference type="SUPFAM" id="SSF49303">
    <property type="entry name" value="beta-Galactosidase/glucuronidase domain"/>
    <property type="match status" value="1"/>
</dbReference>
<gene>
    <name evidence="7" type="ORF">FOL47_011079</name>
</gene>
<evidence type="ECO:0000256" key="5">
    <source>
        <dbReference type="SAM" id="SignalP"/>
    </source>
</evidence>
<dbReference type="InterPro" id="IPR017853">
    <property type="entry name" value="GH"/>
</dbReference>
<dbReference type="Gene3D" id="2.60.40.10">
    <property type="entry name" value="Immunoglobulins"/>
    <property type="match status" value="1"/>
</dbReference>
<dbReference type="SUPFAM" id="SSF49785">
    <property type="entry name" value="Galactose-binding domain-like"/>
    <property type="match status" value="1"/>
</dbReference>
<dbReference type="Gene3D" id="3.20.20.80">
    <property type="entry name" value="Glycosidases"/>
    <property type="match status" value="2"/>
</dbReference>
<dbReference type="InterPro" id="IPR008979">
    <property type="entry name" value="Galactose-bd-like_sf"/>
</dbReference>
<accession>A0A7J6L1B0</accession>
<dbReference type="InterPro" id="IPR054593">
    <property type="entry name" value="Beta-mannosidase-like_N2"/>
</dbReference>
<feature type="domain" description="Beta-mannosidase-like galactose-binding" evidence="6">
    <location>
        <begin position="31"/>
        <end position="225"/>
    </location>
</feature>